<dbReference type="InterPro" id="IPR054722">
    <property type="entry name" value="PolX-like_BBD"/>
</dbReference>
<evidence type="ECO:0000259" key="1">
    <source>
        <dbReference type="Pfam" id="PF22936"/>
    </source>
</evidence>
<feature type="domain" description="Retrovirus-related Pol polyprotein from transposon TNT 1-94-like beta-barrel" evidence="1">
    <location>
        <begin position="11"/>
        <end position="89"/>
    </location>
</feature>
<name>A0A1J3ITL3_NOCCA</name>
<dbReference type="EMBL" id="GEVM01022653">
    <property type="protein sequence ID" value="JAU83285.1"/>
    <property type="molecule type" value="Transcribed_RNA"/>
</dbReference>
<accession>A0A1J3ITL3</accession>
<gene>
    <name evidence="2" type="ORF">MP_TR26774_c21_g1_i1_g.79144</name>
</gene>
<sequence length="163" mass="17861">MTYQDLADHGWYMDTGATAHLTSQPGALSLTQNSSSLPIVTVGNGSSLPVIAKGFTSFPTSSRPLYLQKILLCPGILKNLVSVRQFTKDNSCSIEFDHLGFLVKDLCTRAPIIRCDIKGPLYSIKSPSPHQALVANTIGTKVWHCRLGHPGNSTLRFYRLLVF</sequence>
<dbReference type="AlphaFoldDB" id="A0A1J3ITL3"/>
<evidence type="ECO:0000313" key="2">
    <source>
        <dbReference type="EMBL" id="JAU83285.1"/>
    </source>
</evidence>
<reference evidence="2" key="1">
    <citation type="submission" date="2016-07" db="EMBL/GenBank/DDBJ databases">
        <title>De novo transcriptome assembly of four accessions of the metal hyperaccumulator plant Noccaea caerulescens.</title>
        <authorList>
            <person name="Blande D."/>
            <person name="Halimaa P."/>
            <person name="Tervahauta A.I."/>
            <person name="Aarts M.G."/>
            <person name="Karenlampi S.O."/>
        </authorList>
    </citation>
    <scope>NUCLEOTIDE SEQUENCE</scope>
</reference>
<organism evidence="2">
    <name type="scientific">Noccaea caerulescens</name>
    <name type="common">Alpine penny-cress</name>
    <name type="synonym">Thlaspi caerulescens</name>
    <dbReference type="NCBI Taxonomy" id="107243"/>
    <lineage>
        <taxon>Eukaryota</taxon>
        <taxon>Viridiplantae</taxon>
        <taxon>Streptophyta</taxon>
        <taxon>Embryophyta</taxon>
        <taxon>Tracheophyta</taxon>
        <taxon>Spermatophyta</taxon>
        <taxon>Magnoliopsida</taxon>
        <taxon>eudicotyledons</taxon>
        <taxon>Gunneridae</taxon>
        <taxon>Pentapetalae</taxon>
        <taxon>rosids</taxon>
        <taxon>malvids</taxon>
        <taxon>Brassicales</taxon>
        <taxon>Brassicaceae</taxon>
        <taxon>Coluteocarpeae</taxon>
        <taxon>Noccaea</taxon>
    </lineage>
</organism>
<proteinExistence type="predicted"/>
<dbReference type="Pfam" id="PF22936">
    <property type="entry name" value="Pol_BBD"/>
    <property type="match status" value="1"/>
</dbReference>
<protein>
    <recommendedName>
        <fullName evidence="1">Retrovirus-related Pol polyprotein from transposon TNT 1-94-like beta-barrel domain-containing protein</fullName>
    </recommendedName>
</protein>